<proteinExistence type="predicted"/>
<dbReference type="EMBL" id="CP016397">
    <property type="protein sequence ID" value="ASQ45494.1"/>
    <property type="molecule type" value="Genomic_DNA"/>
</dbReference>
<dbReference type="AlphaFoldDB" id="A0A222P0Y2"/>
<sequence>MAVLLELLGINKIVCGYDGRVLHASLCPTERVGKTMNNKNVILSYCPLTGFSPTYPPGSTAIIF</sequence>
<evidence type="ECO:0000313" key="2">
    <source>
        <dbReference type="Proteomes" id="UP000201728"/>
    </source>
</evidence>
<protein>
    <submittedName>
        <fullName evidence="1">Uncharacterized protein</fullName>
    </submittedName>
</protein>
<name>A0A222P0Y2_9GAMM</name>
<dbReference type="Proteomes" id="UP000201728">
    <property type="component" value="Chromosome"/>
</dbReference>
<keyword evidence="2" id="KW-1185">Reference proteome</keyword>
<dbReference type="KEGG" id="lcd:clem_04680"/>
<reference evidence="2" key="1">
    <citation type="submission" date="2016-07" db="EMBL/GenBank/DDBJ databases">
        <authorList>
            <person name="Florea S."/>
            <person name="Webb J.S."/>
            <person name="Jaromczyk J."/>
            <person name="Schardl C.L."/>
        </authorList>
    </citation>
    <scope>NUCLEOTIDE SEQUENCE [LARGE SCALE GENOMIC DNA]</scope>
    <source>
        <strain evidence="2">CDC-D5610</strain>
    </source>
</reference>
<organism evidence="1 2">
    <name type="scientific">Legionella clemsonensis</name>
    <dbReference type="NCBI Taxonomy" id="1867846"/>
    <lineage>
        <taxon>Bacteria</taxon>
        <taxon>Pseudomonadati</taxon>
        <taxon>Pseudomonadota</taxon>
        <taxon>Gammaproteobacteria</taxon>
        <taxon>Legionellales</taxon>
        <taxon>Legionellaceae</taxon>
        <taxon>Legionella</taxon>
    </lineage>
</organism>
<accession>A0A222P0Y2</accession>
<gene>
    <name evidence="1" type="ORF">clem_04680</name>
</gene>
<evidence type="ECO:0000313" key="1">
    <source>
        <dbReference type="EMBL" id="ASQ45494.1"/>
    </source>
</evidence>